<feature type="domain" description="AP complex mu/sigma subunit" evidence="7">
    <location>
        <begin position="1"/>
        <end position="54"/>
    </location>
</feature>
<dbReference type="EMBL" id="NIDF01000005">
    <property type="protein sequence ID" value="TYJ58320.1"/>
    <property type="molecule type" value="Genomic_DNA"/>
</dbReference>
<dbReference type="InterPro" id="IPR016635">
    <property type="entry name" value="AP_complex_ssu"/>
</dbReference>
<keyword evidence="5 6" id="KW-0472">Membrane</keyword>
<dbReference type="AlphaFoldDB" id="A0A5D3B7X5"/>
<dbReference type="Gene3D" id="3.30.450.60">
    <property type="match status" value="2"/>
</dbReference>
<sequence>MIKFILVQNRQGKTRLSKWYAPYDDDEKVRLRGEVHRLIAPRDQKYQSNFVEVRSGSLENAFFQNVCELDLVFSFYKVYAILDEVFLAGEIEETSKQVVLDRLDYLEKLE</sequence>
<comment type="caution">
    <text evidence="8">The sequence shown here is derived from an EMBL/GenBank/DDBJ whole genome shotgun (WGS) entry which is preliminary data.</text>
</comment>
<gene>
    <name evidence="8" type="ORF">B9479_000865</name>
</gene>
<evidence type="ECO:0000256" key="5">
    <source>
        <dbReference type="ARBA" id="ARBA00023136"/>
    </source>
</evidence>
<dbReference type="GO" id="GO:0012505">
    <property type="term" value="C:endomembrane system"/>
    <property type="evidence" value="ECO:0007669"/>
    <property type="project" value="UniProtKB-SubCell"/>
</dbReference>
<evidence type="ECO:0000259" key="7">
    <source>
        <dbReference type="Pfam" id="PF01217"/>
    </source>
</evidence>
<keyword evidence="3 6" id="KW-0813">Transport</keyword>
<accession>A0A5D3B7X5</accession>
<evidence type="ECO:0000256" key="6">
    <source>
        <dbReference type="PIRNR" id="PIRNR015588"/>
    </source>
</evidence>
<organism evidence="8 9">
    <name type="scientific">Cryptococcus floricola</name>
    <dbReference type="NCBI Taxonomy" id="2591691"/>
    <lineage>
        <taxon>Eukaryota</taxon>
        <taxon>Fungi</taxon>
        <taxon>Dikarya</taxon>
        <taxon>Basidiomycota</taxon>
        <taxon>Agaricomycotina</taxon>
        <taxon>Tremellomycetes</taxon>
        <taxon>Tremellales</taxon>
        <taxon>Cryptococcaceae</taxon>
        <taxon>Cryptococcus</taxon>
    </lineage>
</organism>
<feature type="domain" description="AP complex mu/sigma subunit" evidence="7">
    <location>
        <begin position="60"/>
        <end position="109"/>
    </location>
</feature>
<keyword evidence="9" id="KW-1185">Reference proteome</keyword>
<dbReference type="PANTHER" id="PTHR11753">
    <property type="entry name" value="ADAPTOR COMPLEXES SMALL SUBUNIT FAMILY"/>
    <property type="match status" value="1"/>
</dbReference>
<dbReference type="PIRSF" id="PIRSF015588">
    <property type="entry name" value="AP_complex_sigma"/>
    <property type="match status" value="1"/>
</dbReference>
<protein>
    <recommendedName>
        <fullName evidence="6">AP complex subunit sigma</fullName>
    </recommendedName>
</protein>
<dbReference type="InterPro" id="IPR011012">
    <property type="entry name" value="Longin-like_dom_sf"/>
</dbReference>
<dbReference type="GO" id="GO:0006886">
    <property type="term" value="P:intracellular protein transport"/>
    <property type="evidence" value="ECO:0007669"/>
    <property type="project" value="UniProtKB-UniRule"/>
</dbReference>
<keyword evidence="4 6" id="KW-0653">Protein transport</keyword>
<evidence type="ECO:0000256" key="1">
    <source>
        <dbReference type="ARBA" id="ARBA00004308"/>
    </source>
</evidence>
<comment type="similarity">
    <text evidence="2 6">Belongs to the adaptor complexes small subunit family.</text>
</comment>
<proteinExistence type="inferred from homology"/>
<evidence type="ECO:0000256" key="2">
    <source>
        <dbReference type="ARBA" id="ARBA00006972"/>
    </source>
</evidence>
<comment type="subcellular location">
    <subcellularLocation>
        <location evidence="1">Endomembrane system</location>
    </subcellularLocation>
</comment>
<dbReference type="Proteomes" id="UP000322245">
    <property type="component" value="Unassembled WGS sequence"/>
</dbReference>
<name>A0A5D3B7X5_9TREE</name>
<evidence type="ECO:0000313" key="9">
    <source>
        <dbReference type="Proteomes" id="UP000322245"/>
    </source>
</evidence>
<reference evidence="8 9" key="1">
    <citation type="submission" date="2017-05" db="EMBL/GenBank/DDBJ databases">
        <title>The Genome Sequence of Tsuchiyaea wingfieldii DSM 27421.</title>
        <authorList>
            <person name="Cuomo C."/>
            <person name="Passer A."/>
            <person name="Billmyre B."/>
            <person name="Heitman J."/>
        </authorList>
    </citation>
    <scope>NUCLEOTIDE SEQUENCE [LARGE SCALE GENOMIC DNA]</scope>
    <source>
        <strain evidence="8 9">DSM 27421</strain>
    </source>
</reference>
<dbReference type="Pfam" id="PF01217">
    <property type="entry name" value="Clat_adaptor_s"/>
    <property type="match status" value="2"/>
</dbReference>
<evidence type="ECO:0000313" key="8">
    <source>
        <dbReference type="EMBL" id="TYJ58320.1"/>
    </source>
</evidence>
<dbReference type="InterPro" id="IPR022775">
    <property type="entry name" value="AP_mu_sigma_su"/>
</dbReference>
<evidence type="ECO:0000256" key="3">
    <source>
        <dbReference type="ARBA" id="ARBA00022448"/>
    </source>
</evidence>
<dbReference type="SUPFAM" id="SSF64356">
    <property type="entry name" value="SNARE-like"/>
    <property type="match status" value="1"/>
</dbReference>
<evidence type="ECO:0000256" key="4">
    <source>
        <dbReference type="ARBA" id="ARBA00022927"/>
    </source>
</evidence>